<proteinExistence type="predicted"/>
<gene>
    <name evidence="2" type="ORF">C8Q71DRAFT_752251</name>
</gene>
<evidence type="ECO:0000313" key="3">
    <source>
        <dbReference type="Proteomes" id="UP000814176"/>
    </source>
</evidence>
<reference evidence="2 3" key="1">
    <citation type="journal article" date="2021" name="Environ. Microbiol.">
        <title>Gene family expansions and transcriptome signatures uncover fungal adaptations to wood decay.</title>
        <authorList>
            <person name="Hage H."/>
            <person name="Miyauchi S."/>
            <person name="Viragh M."/>
            <person name="Drula E."/>
            <person name="Min B."/>
            <person name="Chaduli D."/>
            <person name="Navarro D."/>
            <person name="Favel A."/>
            <person name="Norest M."/>
            <person name="Lesage-Meessen L."/>
            <person name="Balint B."/>
            <person name="Merenyi Z."/>
            <person name="de Eugenio L."/>
            <person name="Morin E."/>
            <person name="Martinez A.T."/>
            <person name="Baldrian P."/>
            <person name="Stursova M."/>
            <person name="Martinez M.J."/>
            <person name="Novotny C."/>
            <person name="Magnuson J.K."/>
            <person name="Spatafora J.W."/>
            <person name="Maurice S."/>
            <person name="Pangilinan J."/>
            <person name="Andreopoulos W."/>
            <person name="LaButti K."/>
            <person name="Hundley H."/>
            <person name="Na H."/>
            <person name="Kuo A."/>
            <person name="Barry K."/>
            <person name="Lipzen A."/>
            <person name="Henrissat B."/>
            <person name="Riley R."/>
            <person name="Ahrendt S."/>
            <person name="Nagy L.G."/>
            <person name="Grigoriev I.V."/>
            <person name="Martin F."/>
            <person name="Rosso M.N."/>
        </authorList>
    </citation>
    <scope>NUCLEOTIDE SEQUENCE [LARGE SCALE GENOMIC DNA]</scope>
    <source>
        <strain evidence="2 3">CIRM-BRFM 1785</strain>
    </source>
</reference>
<evidence type="ECO:0008006" key="4">
    <source>
        <dbReference type="Google" id="ProtNLM"/>
    </source>
</evidence>
<feature type="compositionally biased region" description="Polar residues" evidence="1">
    <location>
        <begin position="77"/>
        <end position="88"/>
    </location>
</feature>
<evidence type="ECO:0000256" key="1">
    <source>
        <dbReference type="SAM" id="MobiDB-lite"/>
    </source>
</evidence>
<dbReference type="EMBL" id="JADCUA010000007">
    <property type="protein sequence ID" value="KAH9838636.1"/>
    <property type="molecule type" value="Genomic_DNA"/>
</dbReference>
<keyword evidence="3" id="KW-1185">Reference proteome</keyword>
<dbReference type="RefSeq" id="XP_047780551.1">
    <property type="nucleotide sequence ID" value="XM_047923360.1"/>
</dbReference>
<feature type="compositionally biased region" description="Polar residues" evidence="1">
    <location>
        <begin position="38"/>
        <end position="65"/>
    </location>
</feature>
<dbReference type="GeneID" id="72004092"/>
<organism evidence="2 3">
    <name type="scientific">Rhodofomes roseus</name>
    <dbReference type="NCBI Taxonomy" id="34475"/>
    <lineage>
        <taxon>Eukaryota</taxon>
        <taxon>Fungi</taxon>
        <taxon>Dikarya</taxon>
        <taxon>Basidiomycota</taxon>
        <taxon>Agaricomycotina</taxon>
        <taxon>Agaricomycetes</taxon>
        <taxon>Polyporales</taxon>
        <taxon>Rhodofomes</taxon>
    </lineage>
</organism>
<protein>
    <recommendedName>
        <fullName evidence="4">4a-hydroxytetrahydrobiopterin dehydratase</fullName>
    </recommendedName>
</protein>
<accession>A0ABQ8KKK8</accession>
<dbReference type="Proteomes" id="UP000814176">
    <property type="component" value="Unassembled WGS sequence"/>
</dbReference>
<feature type="region of interest" description="Disordered" evidence="1">
    <location>
        <begin position="38"/>
        <end position="90"/>
    </location>
</feature>
<name>A0ABQ8KKK8_9APHY</name>
<sequence length="357" mass="40049">MLPSMLSHEVLALKQCFQRGLVAVNGPHPAFLHCSTSPRQRALSTTPTTRAGSVAQESSLTSAEATSKADESPVEQAETSSRQPQASSGKRFADLVQDLLGKPAVPPKRAQLRSAEEKERACQNREAKQRAMGFLPIPTMPSAPKYPCPYLTRDEISLYLVPLYRDGWVVGSSEFLKDKRLPRDEDSASPELTKAFLFAPEHRDARLEFAQSVGQLQTTEKHHCTVLVDDHSVRIRTHTHSARPLSSSQRGTEPLARLRPGITLRDVRLAYLVEKIFRGYLERGTALWRSQFMTKPLIRPLVPYDIERMRLMPTRTFKCPVCRGAHAVRDCPKKDSVKPRTPCKCGQMHWKAQCDAS</sequence>
<dbReference type="InterPro" id="IPR036428">
    <property type="entry name" value="PCD_sf"/>
</dbReference>
<comment type="caution">
    <text evidence="2">The sequence shown here is derived from an EMBL/GenBank/DDBJ whole genome shotgun (WGS) entry which is preliminary data.</text>
</comment>
<evidence type="ECO:0000313" key="2">
    <source>
        <dbReference type="EMBL" id="KAH9838636.1"/>
    </source>
</evidence>
<dbReference type="Gene3D" id="3.30.1360.20">
    <property type="entry name" value="Transcriptional coactivator/pterin dehydratase"/>
    <property type="match status" value="1"/>
</dbReference>